<dbReference type="SUPFAM" id="SSF69118">
    <property type="entry name" value="AhpD-like"/>
    <property type="match status" value="1"/>
</dbReference>
<evidence type="ECO:0000256" key="1">
    <source>
        <dbReference type="SAM" id="SignalP"/>
    </source>
</evidence>
<accession>A0A923KLN7</accession>
<feature type="signal peptide" evidence="1">
    <location>
        <begin position="1"/>
        <end position="21"/>
    </location>
</feature>
<dbReference type="PANTHER" id="PTHR34846:SF11">
    <property type="entry name" value="4-CARBOXYMUCONOLACTONE DECARBOXYLASE FAMILY PROTEIN (AFU_ORTHOLOGUE AFUA_6G11590)"/>
    <property type="match status" value="1"/>
</dbReference>
<keyword evidence="3" id="KW-1185">Reference proteome</keyword>
<name>A0A923KLN7_9BURK</name>
<protein>
    <submittedName>
        <fullName evidence="2">Carboxymuconolactone decarboxylase family protein</fullName>
    </submittedName>
</protein>
<keyword evidence="1" id="KW-0732">Signal</keyword>
<dbReference type="RefSeq" id="WP_186913178.1">
    <property type="nucleotide sequence ID" value="NZ_JACOFV010000013.1"/>
</dbReference>
<sequence length="206" mass="23466">MKIRHSIMLASLISITTCAYAADRLPTIAPENYNDEQKQAAQDFEANRKVPVFGPFEPLMHSPQVMTLARSMGDYLRYKSAIGNTLSELAILMTAREWTQDYEWYVHQPIALKAGLKREIVDAIADGRRPGVMSADEEMVYDFCIELQHNKRVSEPTFKRVENRFGKKGTVDLTGIIAYYTLLAMELNVAEYQIPADGKKLERFPK</sequence>
<proteinExistence type="predicted"/>
<dbReference type="EMBL" id="JACOFV010000013">
    <property type="protein sequence ID" value="MBC3863235.1"/>
    <property type="molecule type" value="Genomic_DNA"/>
</dbReference>
<dbReference type="InterPro" id="IPR029032">
    <property type="entry name" value="AhpD-like"/>
</dbReference>
<dbReference type="PANTHER" id="PTHR34846">
    <property type="entry name" value="4-CARBOXYMUCONOLACTONE DECARBOXYLASE FAMILY PROTEIN (AFU_ORTHOLOGUE AFUA_6G11590)"/>
    <property type="match status" value="1"/>
</dbReference>
<evidence type="ECO:0000313" key="2">
    <source>
        <dbReference type="EMBL" id="MBC3863235.1"/>
    </source>
</evidence>
<comment type="caution">
    <text evidence="2">The sequence shown here is derived from an EMBL/GenBank/DDBJ whole genome shotgun (WGS) entry which is preliminary data.</text>
</comment>
<feature type="chain" id="PRO_5037035414" evidence="1">
    <location>
        <begin position="22"/>
        <end position="206"/>
    </location>
</feature>
<reference evidence="2" key="1">
    <citation type="submission" date="2020-08" db="EMBL/GenBank/DDBJ databases">
        <title>Novel species isolated from subtropical streams in China.</title>
        <authorList>
            <person name="Lu H."/>
        </authorList>
    </citation>
    <scope>NUCLEOTIDE SEQUENCE</scope>
    <source>
        <strain evidence="2">KACC 12607</strain>
    </source>
</reference>
<evidence type="ECO:0000313" key="3">
    <source>
        <dbReference type="Proteomes" id="UP000634011"/>
    </source>
</evidence>
<dbReference type="AlphaFoldDB" id="A0A923KLN7"/>
<dbReference type="Proteomes" id="UP000634011">
    <property type="component" value="Unassembled WGS sequence"/>
</dbReference>
<dbReference type="Gene3D" id="1.20.1290.10">
    <property type="entry name" value="AhpD-like"/>
    <property type="match status" value="1"/>
</dbReference>
<organism evidence="2 3">
    <name type="scientific">Undibacterium jejuense</name>
    <dbReference type="NCBI Taxonomy" id="1344949"/>
    <lineage>
        <taxon>Bacteria</taxon>
        <taxon>Pseudomonadati</taxon>
        <taxon>Pseudomonadota</taxon>
        <taxon>Betaproteobacteria</taxon>
        <taxon>Burkholderiales</taxon>
        <taxon>Oxalobacteraceae</taxon>
        <taxon>Undibacterium</taxon>
    </lineage>
</organism>
<gene>
    <name evidence="2" type="ORF">H8K32_14100</name>
</gene>